<keyword evidence="3" id="KW-1185">Reference proteome</keyword>
<dbReference type="RefSeq" id="XP_064671404.1">
    <property type="nucleotide sequence ID" value="XM_064810257.1"/>
</dbReference>
<feature type="compositionally biased region" description="Basic residues" evidence="1">
    <location>
        <begin position="15"/>
        <end position="26"/>
    </location>
</feature>
<reference evidence="2" key="2">
    <citation type="submission" date="2023-05" db="EMBL/GenBank/DDBJ databases">
        <authorList>
            <consortium name="Lawrence Berkeley National Laboratory"/>
            <person name="Steindorff A."/>
            <person name="Hensen N."/>
            <person name="Bonometti L."/>
            <person name="Westerberg I."/>
            <person name="Brannstrom I.O."/>
            <person name="Guillou S."/>
            <person name="Cros-Aarteil S."/>
            <person name="Calhoun S."/>
            <person name="Haridas S."/>
            <person name="Kuo A."/>
            <person name="Mondo S."/>
            <person name="Pangilinan J."/>
            <person name="Riley R."/>
            <person name="Labutti K."/>
            <person name="Andreopoulos B."/>
            <person name="Lipzen A."/>
            <person name="Chen C."/>
            <person name="Yanf M."/>
            <person name="Daum C."/>
            <person name="Ng V."/>
            <person name="Clum A."/>
            <person name="Ohm R."/>
            <person name="Martin F."/>
            <person name="Silar P."/>
            <person name="Natvig D."/>
            <person name="Lalanne C."/>
            <person name="Gautier V."/>
            <person name="Ament-Velasquez S.L."/>
            <person name="Kruys A."/>
            <person name="Hutchinson M.I."/>
            <person name="Powell A.J."/>
            <person name="Barry K."/>
            <person name="Miller A.N."/>
            <person name="Grigoriev I.V."/>
            <person name="Debuchy R."/>
            <person name="Gladieux P."/>
            <person name="Thoren M.H."/>
            <person name="Johannesson H."/>
        </authorList>
    </citation>
    <scope>NUCLEOTIDE SEQUENCE</scope>
    <source>
        <strain evidence="2">CBS 508.74</strain>
    </source>
</reference>
<evidence type="ECO:0000313" key="2">
    <source>
        <dbReference type="EMBL" id="KAK4113834.1"/>
    </source>
</evidence>
<dbReference type="Pfam" id="PF11312">
    <property type="entry name" value="Methyltransf_34"/>
    <property type="match status" value="1"/>
</dbReference>
<dbReference type="InterPro" id="IPR021463">
    <property type="entry name" value="Methyltransf_34"/>
</dbReference>
<organism evidence="2 3">
    <name type="scientific">Canariomyces notabilis</name>
    <dbReference type="NCBI Taxonomy" id="2074819"/>
    <lineage>
        <taxon>Eukaryota</taxon>
        <taxon>Fungi</taxon>
        <taxon>Dikarya</taxon>
        <taxon>Ascomycota</taxon>
        <taxon>Pezizomycotina</taxon>
        <taxon>Sordariomycetes</taxon>
        <taxon>Sordariomycetidae</taxon>
        <taxon>Sordariales</taxon>
        <taxon>Chaetomiaceae</taxon>
        <taxon>Canariomyces</taxon>
    </lineage>
</organism>
<protein>
    <recommendedName>
        <fullName evidence="4">25S rRNA (Uridine(2843)-N(3))-methyltransferase</fullName>
    </recommendedName>
</protein>
<reference evidence="2" key="1">
    <citation type="journal article" date="2023" name="Mol. Phylogenet. Evol.">
        <title>Genome-scale phylogeny and comparative genomics of the fungal order Sordariales.</title>
        <authorList>
            <person name="Hensen N."/>
            <person name="Bonometti L."/>
            <person name="Westerberg I."/>
            <person name="Brannstrom I.O."/>
            <person name="Guillou S."/>
            <person name="Cros-Aarteil S."/>
            <person name="Calhoun S."/>
            <person name="Haridas S."/>
            <person name="Kuo A."/>
            <person name="Mondo S."/>
            <person name="Pangilinan J."/>
            <person name="Riley R."/>
            <person name="LaButti K."/>
            <person name="Andreopoulos B."/>
            <person name="Lipzen A."/>
            <person name="Chen C."/>
            <person name="Yan M."/>
            <person name="Daum C."/>
            <person name="Ng V."/>
            <person name="Clum A."/>
            <person name="Steindorff A."/>
            <person name="Ohm R.A."/>
            <person name="Martin F."/>
            <person name="Silar P."/>
            <person name="Natvig D.O."/>
            <person name="Lalanne C."/>
            <person name="Gautier V."/>
            <person name="Ament-Velasquez S.L."/>
            <person name="Kruys A."/>
            <person name="Hutchinson M.I."/>
            <person name="Powell A.J."/>
            <person name="Barry K."/>
            <person name="Miller A.N."/>
            <person name="Grigoriev I.V."/>
            <person name="Debuchy R."/>
            <person name="Gladieux P."/>
            <person name="Hiltunen Thoren M."/>
            <person name="Johannesson H."/>
        </authorList>
    </citation>
    <scope>NUCLEOTIDE SEQUENCE</scope>
    <source>
        <strain evidence="2">CBS 508.74</strain>
    </source>
</reference>
<accession>A0AAN6TG36</accession>
<evidence type="ECO:0000313" key="3">
    <source>
        <dbReference type="Proteomes" id="UP001302812"/>
    </source>
</evidence>
<comment type="caution">
    <text evidence="2">The sequence shown here is derived from an EMBL/GenBank/DDBJ whole genome shotgun (WGS) entry which is preliminary data.</text>
</comment>
<sequence>MTGQNKGSSNAGKAKASKQSRSKRQPSKVQTSSPAKDTNDQNQLASHVDRKHQQRVLHVFRHTFHEVLSSSSFTAKLQNVKQALFDRDFAKAFGDPDSLAVYAARWSPTRALCYAAVFNGIREQLDLISSHFQADDGKQGDRDSVNSVNCPQLERRIKLLSIGGGAAEVVAFGAFLNQYPSLSGSITLLDSGPWATVVSQLTTSLTTPPPLSNFASEAAKASNSPMVPASRFTSTFVQQDALALGSERLSTLVGSQPLLVTVLFTLNELFTASGIGKTTAFLLDLTSTIPIGSLLLVVDSPGSYSETSVGKEEKRYPMQWLLDRIMLGTQREPVNGRRWAKLESQDSVWFRLAGTEALDYPIPLENMRYQLRLYKAEDASLDGED</sequence>
<dbReference type="GeneID" id="89934382"/>
<dbReference type="EMBL" id="MU853338">
    <property type="protein sequence ID" value="KAK4113834.1"/>
    <property type="molecule type" value="Genomic_DNA"/>
</dbReference>
<evidence type="ECO:0008006" key="4">
    <source>
        <dbReference type="Google" id="ProtNLM"/>
    </source>
</evidence>
<dbReference type="Proteomes" id="UP001302812">
    <property type="component" value="Unassembled WGS sequence"/>
</dbReference>
<feature type="region of interest" description="Disordered" evidence="1">
    <location>
        <begin position="1"/>
        <end position="51"/>
    </location>
</feature>
<evidence type="ECO:0000256" key="1">
    <source>
        <dbReference type="SAM" id="MobiDB-lite"/>
    </source>
</evidence>
<dbReference type="AlphaFoldDB" id="A0AAN6TG36"/>
<feature type="compositionally biased region" description="Polar residues" evidence="1">
    <location>
        <begin position="29"/>
        <end position="45"/>
    </location>
</feature>
<name>A0AAN6TG36_9PEZI</name>
<feature type="compositionally biased region" description="Polar residues" evidence="1">
    <location>
        <begin position="1"/>
        <end position="11"/>
    </location>
</feature>
<gene>
    <name evidence="2" type="ORF">N656DRAFT_601620</name>
</gene>
<proteinExistence type="predicted"/>